<proteinExistence type="predicted"/>
<protein>
    <submittedName>
        <fullName evidence="3">Uncharacterized protein</fullName>
    </submittedName>
</protein>
<feature type="signal peptide" evidence="2">
    <location>
        <begin position="1"/>
        <end position="22"/>
    </location>
</feature>
<accession>A0ABR7NJT4</accession>
<keyword evidence="1" id="KW-0812">Transmembrane</keyword>
<keyword evidence="2" id="KW-0732">Signal</keyword>
<dbReference type="Proteomes" id="UP000658131">
    <property type="component" value="Unassembled WGS sequence"/>
</dbReference>
<dbReference type="EMBL" id="JACRTB010000013">
    <property type="protein sequence ID" value="MBC8576667.1"/>
    <property type="molecule type" value="Genomic_DNA"/>
</dbReference>
<evidence type="ECO:0000313" key="3">
    <source>
        <dbReference type="EMBL" id="MBC8576667.1"/>
    </source>
</evidence>
<feature type="transmembrane region" description="Helical" evidence="1">
    <location>
        <begin position="208"/>
        <end position="226"/>
    </location>
</feature>
<evidence type="ECO:0000313" key="4">
    <source>
        <dbReference type="Proteomes" id="UP000658131"/>
    </source>
</evidence>
<name>A0ABR7NJT4_9FIRM</name>
<evidence type="ECO:0000256" key="1">
    <source>
        <dbReference type="SAM" id="Phobius"/>
    </source>
</evidence>
<organism evidence="3 4">
    <name type="scientific">Yanshouia hominis</name>
    <dbReference type="NCBI Taxonomy" id="2763673"/>
    <lineage>
        <taxon>Bacteria</taxon>
        <taxon>Bacillati</taxon>
        <taxon>Bacillota</taxon>
        <taxon>Clostridia</taxon>
        <taxon>Eubacteriales</taxon>
        <taxon>Oscillospiraceae</taxon>
        <taxon>Yanshouia</taxon>
    </lineage>
</organism>
<keyword evidence="1" id="KW-1133">Transmembrane helix</keyword>
<keyword evidence="1" id="KW-0472">Membrane</keyword>
<sequence>MRCFLSLVLAFCLCLLPVSAGALTYAEYLADQGYSQDEIDQIISSGEDVSASDTSNSTIYIDNSQLLDSGSSVQVDSLTVQAQQVLLSAPENNDYPSGAPLAGGVYMQVTTSALGELLIYVPSNYQSKAFTFESGTKEVINITSSTITAYVVDQADYSFRWSSFGRLQYRRNSGSYSYEDVNITDILNTNIVFVESNDDLPPVPDSNMLQIIITFLLGGCLLCLFIKRL</sequence>
<dbReference type="RefSeq" id="WP_262400171.1">
    <property type="nucleotide sequence ID" value="NZ_JACRTB010000013.1"/>
</dbReference>
<comment type="caution">
    <text evidence="3">The sequence shown here is derived from an EMBL/GenBank/DDBJ whole genome shotgun (WGS) entry which is preliminary data.</text>
</comment>
<gene>
    <name evidence="3" type="ORF">H8717_09660</name>
</gene>
<feature type="chain" id="PRO_5046191934" evidence="2">
    <location>
        <begin position="23"/>
        <end position="229"/>
    </location>
</feature>
<reference evidence="3 4" key="1">
    <citation type="submission" date="2020-08" db="EMBL/GenBank/DDBJ databases">
        <title>Genome public.</title>
        <authorList>
            <person name="Liu C."/>
            <person name="Sun Q."/>
        </authorList>
    </citation>
    <scope>NUCLEOTIDE SEQUENCE [LARGE SCALE GENOMIC DNA]</scope>
    <source>
        <strain evidence="3 4">BX1</strain>
    </source>
</reference>
<keyword evidence="4" id="KW-1185">Reference proteome</keyword>
<evidence type="ECO:0000256" key="2">
    <source>
        <dbReference type="SAM" id="SignalP"/>
    </source>
</evidence>